<dbReference type="PROSITE" id="PS51750">
    <property type="entry name" value="BRO_N"/>
    <property type="match status" value="1"/>
</dbReference>
<dbReference type="GO" id="GO:0003677">
    <property type="term" value="F:DNA binding"/>
    <property type="evidence" value="ECO:0007669"/>
    <property type="project" value="InterPro"/>
</dbReference>
<evidence type="ECO:0000259" key="1">
    <source>
        <dbReference type="PROSITE" id="PS51750"/>
    </source>
</evidence>
<dbReference type="Pfam" id="PF02498">
    <property type="entry name" value="Bro-N"/>
    <property type="match status" value="1"/>
</dbReference>
<dbReference type="PATRIC" id="fig|1538.10.peg.1219"/>
<proteinExistence type="predicted"/>
<dbReference type="Proteomes" id="UP000077407">
    <property type="component" value="Unassembled WGS sequence"/>
</dbReference>
<accession>A0A162J7K9</accession>
<dbReference type="SMART" id="SM01040">
    <property type="entry name" value="Bro-N"/>
    <property type="match status" value="1"/>
</dbReference>
<name>A0A162J7K9_9CLOT</name>
<dbReference type="Pfam" id="PF03374">
    <property type="entry name" value="ANT"/>
    <property type="match status" value="1"/>
</dbReference>
<dbReference type="AlphaFoldDB" id="A0A162J7K9"/>
<evidence type="ECO:0000313" key="2">
    <source>
        <dbReference type="EMBL" id="OAA91465.1"/>
    </source>
</evidence>
<dbReference type="PANTHER" id="PTHR36180:SF2">
    <property type="entry name" value="BRO FAMILY PROTEIN"/>
    <property type="match status" value="1"/>
</dbReference>
<gene>
    <name evidence="2" type="ORF">WY13_00722</name>
</gene>
<comment type="caution">
    <text evidence="2">The sequence shown here is derived from an EMBL/GenBank/DDBJ whole genome shotgun (WGS) entry which is preliminary data.</text>
</comment>
<dbReference type="EMBL" id="LITT01000006">
    <property type="protein sequence ID" value="OAA91465.1"/>
    <property type="molecule type" value="Genomic_DNA"/>
</dbReference>
<organism evidence="2 3">
    <name type="scientific">Clostridium ljungdahlii</name>
    <dbReference type="NCBI Taxonomy" id="1538"/>
    <lineage>
        <taxon>Bacteria</taxon>
        <taxon>Bacillati</taxon>
        <taxon>Bacillota</taxon>
        <taxon>Clostridia</taxon>
        <taxon>Eubacteriales</taxon>
        <taxon>Clostridiaceae</taxon>
        <taxon>Clostridium</taxon>
    </lineage>
</organism>
<protein>
    <recommendedName>
        <fullName evidence="1">Bro-N domain-containing protein</fullName>
    </recommendedName>
</protein>
<dbReference type="InterPro" id="IPR003497">
    <property type="entry name" value="BRO_N_domain"/>
</dbReference>
<sequence>MENNLVVFNNEQFGAVRTVAMNNEPWFVAKDVADILGYSQTQAMLKRLDEEDFMSSKLDGMNMLSTIINESGLYSAILGSKKPEAKKFKRWVTAEVLPTIRKNGMYITDKLLDDTDFLVKTVARLAEERKARLLLEQQNAEKTALIEEQKPKIDYFNAFMSDGKTGTTTQLAGYINQYFRITLSAQTLNKLLLEMGVLNKKVGWSISKKTGKPKHKGNYIINTKYAGMGWHVYVQGVADDGTSSTQLRWTNIGVYEIIQFIDKHKQKYGIA</sequence>
<feature type="domain" description="Bro-N" evidence="1">
    <location>
        <begin position="1"/>
        <end position="104"/>
    </location>
</feature>
<dbReference type="PANTHER" id="PTHR36180">
    <property type="entry name" value="DNA-BINDING PROTEIN-RELATED-RELATED"/>
    <property type="match status" value="1"/>
</dbReference>
<evidence type="ECO:0000313" key="3">
    <source>
        <dbReference type="Proteomes" id="UP000077407"/>
    </source>
</evidence>
<dbReference type="InterPro" id="IPR005039">
    <property type="entry name" value="Ant_C"/>
</dbReference>
<reference evidence="2 3" key="1">
    <citation type="journal article" date="2015" name="Biotechnol. Bioeng.">
        <title>Genome sequence and phenotypic characterization of Caulobacter segnis.</title>
        <authorList>
            <person name="Patel S."/>
            <person name="Fletcher B."/>
            <person name="Scott D.C."/>
            <person name="Ely B."/>
        </authorList>
    </citation>
    <scope>NUCLEOTIDE SEQUENCE [LARGE SCALE GENOMIC DNA]</scope>
    <source>
        <strain evidence="2 3">ERI-2</strain>
    </source>
</reference>
<dbReference type="RefSeq" id="WP_192844982.1">
    <property type="nucleotide sequence ID" value="NZ_LITT01000006.1"/>
</dbReference>